<dbReference type="EMBL" id="FPAU01000003">
    <property type="protein sequence ID" value="SFT95443.1"/>
    <property type="molecule type" value="Genomic_DNA"/>
</dbReference>
<feature type="domain" description="HTH cro/C1-type" evidence="4">
    <location>
        <begin position="44"/>
        <end position="99"/>
    </location>
</feature>
<name>A0A1I7C7P1_9ENTR</name>
<keyword evidence="2" id="KW-0238">DNA-binding</keyword>
<dbReference type="InterPro" id="IPR010982">
    <property type="entry name" value="Lambda_DNA-bd_dom_sf"/>
</dbReference>
<dbReference type="PANTHER" id="PTHR46797">
    <property type="entry name" value="HTH-TYPE TRANSCRIPTIONAL REGULATOR"/>
    <property type="match status" value="1"/>
</dbReference>
<dbReference type="PROSITE" id="PS50943">
    <property type="entry name" value="HTH_CROC1"/>
    <property type="match status" value="1"/>
</dbReference>
<evidence type="ECO:0000259" key="4">
    <source>
        <dbReference type="PROSITE" id="PS50943"/>
    </source>
</evidence>
<accession>A0A1I7C7P1</accession>
<keyword evidence="1" id="KW-0805">Transcription regulation</keyword>
<proteinExistence type="predicted"/>
<dbReference type="Pfam" id="PF13560">
    <property type="entry name" value="HTH_31"/>
    <property type="match status" value="1"/>
</dbReference>
<dbReference type="InterPro" id="IPR001387">
    <property type="entry name" value="Cro/C1-type_HTH"/>
</dbReference>
<dbReference type="SMART" id="SM00530">
    <property type="entry name" value="HTH_XRE"/>
    <property type="match status" value="1"/>
</dbReference>
<keyword evidence="3" id="KW-0804">Transcription</keyword>
<dbReference type="GO" id="GO:0003677">
    <property type="term" value="F:DNA binding"/>
    <property type="evidence" value="ECO:0007669"/>
    <property type="project" value="UniProtKB-KW"/>
</dbReference>
<dbReference type="SUPFAM" id="SSF47413">
    <property type="entry name" value="lambda repressor-like DNA-binding domains"/>
    <property type="match status" value="1"/>
</dbReference>
<dbReference type="AlphaFoldDB" id="A0A1I7C7P1"/>
<dbReference type="PANTHER" id="PTHR46797:SF23">
    <property type="entry name" value="HTH-TYPE TRANSCRIPTIONAL REGULATOR SUTR"/>
    <property type="match status" value="1"/>
</dbReference>
<keyword evidence="6" id="KW-1185">Reference proteome</keyword>
<reference evidence="6" key="1">
    <citation type="submission" date="2016-10" db="EMBL/GenBank/DDBJ databases">
        <authorList>
            <person name="Varghese N."/>
            <person name="Submissions S."/>
        </authorList>
    </citation>
    <scope>NUCLEOTIDE SEQUENCE [LARGE SCALE GENOMIC DNA]</scope>
    <source>
        <strain evidence="6">Ah-143</strain>
    </source>
</reference>
<dbReference type="GO" id="GO:0003700">
    <property type="term" value="F:DNA-binding transcription factor activity"/>
    <property type="evidence" value="ECO:0007669"/>
    <property type="project" value="TreeGrafter"/>
</dbReference>
<evidence type="ECO:0000256" key="3">
    <source>
        <dbReference type="ARBA" id="ARBA00023163"/>
    </source>
</evidence>
<dbReference type="CDD" id="cd00093">
    <property type="entry name" value="HTH_XRE"/>
    <property type="match status" value="1"/>
</dbReference>
<evidence type="ECO:0000313" key="5">
    <source>
        <dbReference type="EMBL" id="SFT95443.1"/>
    </source>
</evidence>
<protein>
    <submittedName>
        <fullName evidence="5">Helix-turn-helix domain-containing protein</fullName>
    </submittedName>
</protein>
<organism evidence="5 6">
    <name type="scientific">Kosakonia arachidis</name>
    <dbReference type="NCBI Taxonomy" id="551989"/>
    <lineage>
        <taxon>Bacteria</taxon>
        <taxon>Pseudomonadati</taxon>
        <taxon>Pseudomonadota</taxon>
        <taxon>Gammaproteobacteria</taxon>
        <taxon>Enterobacterales</taxon>
        <taxon>Enterobacteriaceae</taxon>
        <taxon>Kosakonia</taxon>
    </lineage>
</organism>
<dbReference type="InterPro" id="IPR050807">
    <property type="entry name" value="TransReg_Diox_bact_type"/>
</dbReference>
<dbReference type="GO" id="GO:0005829">
    <property type="term" value="C:cytosol"/>
    <property type="evidence" value="ECO:0007669"/>
    <property type="project" value="TreeGrafter"/>
</dbReference>
<gene>
    <name evidence="5" type="ORF">SAMN05192562_103319</name>
</gene>
<evidence type="ECO:0000256" key="1">
    <source>
        <dbReference type="ARBA" id="ARBA00023015"/>
    </source>
</evidence>
<evidence type="ECO:0000256" key="2">
    <source>
        <dbReference type="ARBA" id="ARBA00023125"/>
    </source>
</evidence>
<dbReference type="Gene3D" id="1.10.260.40">
    <property type="entry name" value="lambda repressor-like DNA-binding domains"/>
    <property type="match status" value="1"/>
</dbReference>
<evidence type="ECO:0000313" key="6">
    <source>
        <dbReference type="Proteomes" id="UP000199187"/>
    </source>
</evidence>
<dbReference type="Proteomes" id="UP000199187">
    <property type="component" value="Unassembled WGS sequence"/>
</dbReference>
<sequence length="185" mass="20544">MRVTKLTGAKIDSKCLIWSVALQWSKLHIQRMKKSLRIQFGERVKELRIATGMSQEAFADRCGFARSYMSRIERGGSNASLDAIEVLANALSVEPWQLLAPESSENDDPDLLVPYAADGSCFHPGLASSRDGSFGVGDKTAQKRFGTFSEALEYLRSMETAKWRRPNASGNWGIVSAVRWDKLGK</sequence>